<keyword evidence="10" id="KW-1133">Transmembrane helix</keyword>
<proteinExistence type="inferred from homology"/>
<dbReference type="InterPro" id="IPR035518">
    <property type="entry name" value="DPG_synthase"/>
</dbReference>
<reference evidence="16" key="1">
    <citation type="journal article" date="2023" name="Commun. Biol.">
        <title>Genome analysis of Parmales, the sister group of diatoms, reveals the evolutionary specialization of diatoms from phago-mixotrophs to photoautotrophs.</title>
        <authorList>
            <person name="Ban H."/>
            <person name="Sato S."/>
            <person name="Yoshikawa S."/>
            <person name="Yamada K."/>
            <person name="Nakamura Y."/>
            <person name="Ichinomiya M."/>
            <person name="Sato N."/>
            <person name="Blanc-Mathieu R."/>
            <person name="Endo H."/>
            <person name="Kuwata A."/>
            <person name="Ogata H."/>
        </authorList>
    </citation>
    <scope>NUCLEOTIDE SEQUENCE [LARGE SCALE GENOMIC DNA]</scope>
    <source>
        <strain evidence="16">NIES 3700</strain>
    </source>
</reference>
<evidence type="ECO:0000256" key="6">
    <source>
        <dbReference type="ARBA" id="ARBA00022679"/>
    </source>
</evidence>
<dbReference type="CDD" id="cd04188">
    <property type="entry name" value="DPG_synthase"/>
    <property type="match status" value="1"/>
</dbReference>
<dbReference type="PANTHER" id="PTHR10859:SF91">
    <property type="entry name" value="DOLICHYL-PHOSPHATE BETA-GLUCOSYLTRANSFERASE"/>
    <property type="match status" value="1"/>
</dbReference>
<comment type="subcellular location">
    <subcellularLocation>
        <location evidence="1">Endoplasmic reticulum membrane</location>
        <topology evidence="1">Single-pass membrane protein</topology>
    </subcellularLocation>
</comment>
<dbReference type="GO" id="GO:0005789">
    <property type="term" value="C:endoplasmic reticulum membrane"/>
    <property type="evidence" value="ECO:0007669"/>
    <property type="project" value="UniProtKB-SubCell"/>
</dbReference>
<dbReference type="GO" id="GO:0004581">
    <property type="term" value="F:dolichyl-phosphate beta-glucosyltransferase activity"/>
    <property type="evidence" value="ECO:0007669"/>
    <property type="project" value="UniProtKB-EC"/>
</dbReference>
<evidence type="ECO:0000256" key="4">
    <source>
        <dbReference type="ARBA" id="ARBA00012583"/>
    </source>
</evidence>
<sequence length="302" mass="33380">MSTLLLYLSTFLLSLLPLVYTLLPPLHPHLPSSTLSKVTTSGTLSRPPTDRGAALKLSIVVPAYNEESRLKAGLTGLITSLKTLKPNEYEIIVCNDGSKDGTSEECLKLGSLHPNINLLLLELSQNAGKGGALKSGFPHAQGQYILMADADGATDWSEIDKFLKIMDDKGGKGVIVGSRAHMANEVKRSFFRTVLMRGFHLVVNLFGRTTVKDTQCGFKLFEREIGQRIFRNIRLLRWSFDVEVLSLCTMLKIDVEEVAVKWEEVDGSKLGEEGLGIVAVRMLRDVVFMRIAYALGIWGIEE</sequence>
<evidence type="ECO:0000256" key="2">
    <source>
        <dbReference type="ARBA" id="ARBA00004922"/>
    </source>
</evidence>
<protein>
    <recommendedName>
        <fullName evidence="4">dolichyl-phosphate beta-glucosyltransferase</fullName>
        <ecNumber evidence="4">2.4.1.117</ecNumber>
    </recommendedName>
</protein>
<evidence type="ECO:0000256" key="11">
    <source>
        <dbReference type="ARBA" id="ARBA00023136"/>
    </source>
</evidence>
<dbReference type="Pfam" id="PF00535">
    <property type="entry name" value="Glycos_transf_2"/>
    <property type="match status" value="1"/>
</dbReference>
<evidence type="ECO:0000259" key="14">
    <source>
        <dbReference type="Pfam" id="PF00535"/>
    </source>
</evidence>
<dbReference type="SUPFAM" id="SSF53448">
    <property type="entry name" value="Nucleotide-diphospho-sugar transferases"/>
    <property type="match status" value="1"/>
</dbReference>
<dbReference type="GO" id="GO:0006487">
    <property type="term" value="P:protein N-linked glycosylation"/>
    <property type="evidence" value="ECO:0007669"/>
    <property type="project" value="TreeGrafter"/>
</dbReference>
<comment type="pathway">
    <text evidence="2">Protein modification; protein glycosylation.</text>
</comment>
<dbReference type="AlphaFoldDB" id="A0A9W7AF70"/>
<dbReference type="InterPro" id="IPR029044">
    <property type="entry name" value="Nucleotide-diphossugar_trans"/>
</dbReference>
<evidence type="ECO:0000313" key="16">
    <source>
        <dbReference type="Proteomes" id="UP001165122"/>
    </source>
</evidence>
<organism evidence="15 16">
    <name type="scientific">Triparma laevis f. longispina</name>
    <dbReference type="NCBI Taxonomy" id="1714387"/>
    <lineage>
        <taxon>Eukaryota</taxon>
        <taxon>Sar</taxon>
        <taxon>Stramenopiles</taxon>
        <taxon>Ochrophyta</taxon>
        <taxon>Bolidophyceae</taxon>
        <taxon>Parmales</taxon>
        <taxon>Triparmaceae</taxon>
        <taxon>Triparma</taxon>
    </lineage>
</organism>
<dbReference type="EMBL" id="BRXW01000571">
    <property type="protein sequence ID" value="GMH67239.1"/>
    <property type="molecule type" value="Genomic_DNA"/>
</dbReference>
<keyword evidence="9" id="KW-0735">Signal-anchor</keyword>
<evidence type="ECO:0000256" key="8">
    <source>
        <dbReference type="ARBA" id="ARBA00022824"/>
    </source>
</evidence>
<keyword evidence="6" id="KW-0808">Transferase</keyword>
<keyword evidence="11" id="KW-0472">Membrane</keyword>
<feature type="domain" description="Glycosyltransferase 2-like" evidence="14">
    <location>
        <begin position="58"/>
        <end position="227"/>
    </location>
</feature>
<evidence type="ECO:0000313" key="15">
    <source>
        <dbReference type="EMBL" id="GMH67239.1"/>
    </source>
</evidence>
<dbReference type="PANTHER" id="PTHR10859">
    <property type="entry name" value="GLYCOSYL TRANSFERASE"/>
    <property type="match status" value="1"/>
</dbReference>
<dbReference type="OrthoDB" id="3784at2759"/>
<keyword evidence="13" id="KW-0732">Signal</keyword>
<keyword evidence="5" id="KW-0328">Glycosyltransferase</keyword>
<comment type="similarity">
    <text evidence="3">Belongs to the glycosyltransferase 2 family.</text>
</comment>
<feature type="chain" id="PRO_5040912624" description="dolichyl-phosphate beta-glucosyltransferase" evidence="13">
    <location>
        <begin position="22"/>
        <end position="302"/>
    </location>
</feature>
<dbReference type="InterPro" id="IPR001173">
    <property type="entry name" value="Glyco_trans_2-like"/>
</dbReference>
<name>A0A9W7AF70_9STRA</name>
<evidence type="ECO:0000256" key="10">
    <source>
        <dbReference type="ARBA" id="ARBA00022989"/>
    </source>
</evidence>
<dbReference type="EC" id="2.4.1.117" evidence="4"/>
<comment type="catalytic activity">
    <reaction evidence="12">
        <text>a di-trans,poly-cis-dolichyl phosphate + UDP-alpha-D-glucose = a di-trans,poly-cis-dolichyl beta-D-glucosyl phosphate + UDP</text>
        <dbReference type="Rhea" id="RHEA:15401"/>
        <dbReference type="Rhea" id="RHEA-COMP:19498"/>
        <dbReference type="Rhea" id="RHEA-COMP:19502"/>
        <dbReference type="ChEBI" id="CHEBI:57525"/>
        <dbReference type="ChEBI" id="CHEBI:57683"/>
        <dbReference type="ChEBI" id="CHEBI:58223"/>
        <dbReference type="ChEBI" id="CHEBI:58885"/>
        <dbReference type="EC" id="2.4.1.117"/>
    </reaction>
    <physiologicalReaction direction="left-to-right" evidence="12">
        <dbReference type="Rhea" id="RHEA:15402"/>
    </physiologicalReaction>
</comment>
<keyword evidence="7" id="KW-0812">Transmembrane</keyword>
<gene>
    <name evidence="15" type="ORF">TrLO_g1401</name>
</gene>
<evidence type="ECO:0000256" key="7">
    <source>
        <dbReference type="ARBA" id="ARBA00022692"/>
    </source>
</evidence>
<evidence type="ECO:0000256" key="3">
    <source>
        <dbReference type="ARBA" id="ARBA00006739"/>
    </source>
</evidence>
<evidence type="ECO:0000256" key="9">
    <source>
        <dbReference type="ARBA" id="ARBA00022968"/>
    </source>
</evidence>
<evidence type="ECO:0000256" key="5">
    <source>
        <dbReference type="ARBA" id="ARBA00022676"/>
    </source>
</evidence>
<dbReference type="Gene3D" id="3.90.550.10">
    <property type="entry name" value="Spore Coat Polysaccharide Biosynthesis Protein SpsA, Chain A"/>
    <property type="match status" value="1"/>
</dbReference>
<evidence type="ECO:0000256" key="1">
    <source>
        <dbReference type="ARBA" id="ARBA00004389"/>
    </source>
</evidence>
<dbReference type="Proteomes" id="UP001165122">
    <property type="component" value="Unassembled WGS sequence"/>
</dbReference>
<feature type="signal peptide" evidence="13">
    <location>
        <begin position="1"/>
        <end position="21"/>
    </location>
</feature>
<keyword evidence="8" id="KW-0256">Endoplasmic reticulum</keyword>
<keyword evidence="16" id="KW-1185">Reference proteome</keyword>
<accession>A0A9W7AF70</accession>
<evidence type="ECO:0000256" key="13">
    <source>
        <dbReference type="SAM" id="SignalP"/>
    </source>
</evidence>
<comment type="caution">
    <text evidence="15">The sequence shown here is derived from an EMBL/GenBank/DDBJ whole genome shotgun (WGS) entry which is preliminary data.</text>
</comment>
<evidence type="ECO:0000256" key="12">
    <source>
        <dbReference type="ARBA" id="ARBA00045097"/>
    </source>
</evidence>